<keyword evidence="2" id="KW-1185">Reference proteome</keyword>
<gene>
    <name evidence="1" type="ORF">BV25DRAFT_1917715</name>
</gene>
<evidence type="ECO:0000313" key="2">
    <source>
        <dbReference type="Proteomes" id="UP000814140"/>
    </source>
</evidence>
<organism evidence="1 2">
    <name type="scientific">Artomyces pyxidatus</name>
    <dbReference type="NCBI Taxonomy" id="48021"/>
    <lineage>
        <taxon>Eukaryota</taxon>
        <taxon>Fungi</taxon>
        <taxon>Dikarya</taxon>
        <taxon>Basidiomycota</taxon>
        <taxon>Agaricomycotina</taxon>
        <taxon>Agaricomycetes</taxon>
        <taxon>Russulales</taxon>
        <taxon>Auriscalpiaceae</taxon>
        <taxon>Artomyces</taxon>
    </lineage>
</organism>
<protein>
    <submittedName>
        <fullName evidence="1">Uncharacterized protein</fullName>
    </submittedName>
</protein>
<dbReference type="EMBL" id="MU277219">
    <property type="protein sequence ID" value="KAI0060353.1"/>
    <property type="molecule type" value="Genomic_DNA"/>
</dbReference>
<reference evidence="1" key="1">
    <citation type="submission" date="2021-03" db="EMBL/GenBank/DDBJ databases">
        <authorList>
            <consortium name="DOE Joint Genome Institute"/>
            <person name="Ahrendt S."/>
            <person name="Looney B.P."/>
            <person name="Miyauchi S."/>
            <person name="Morin E."/>
            <person name="Drula E."/>
            <person name="Courty P.E."/>
            <person name="Chicoki N."/>
            <person name="Fauchery L."/>
            <person name="Kohler A."/>
            <person name="Kuo A."/>
            <person name="Labutti K."/>
            <person name="Pangilinan J."/>
            <person name="Lipzen A."/>
            <person name="Riley R."/>
            <person name="Andreopoulos W."/>
            <person name="He G."/>
            <person name="Johnson J."/>
            <person name="Barry K.W."/>
            <person name="Grigoriev I.V."/>
            <person name="Nagy L."/>
            <person name="Hibbett D."/>
            <person name="Henrissat B."/>
            <person name="Matheny P.B."/>
            <person name="Labbe J."/>
            <person name="Martin F."/>
        </authorList>
    </citation>
    <scope>NUCLEOTIDE SEQUENCE</scope>
    <source>
        <strain evidence="1">HHB10654</strain>
    </source>
</reference>
<name>A0ACB8SWV8_9AGAM</name>
<comment type="caution">
    <text evidence="1">The sequence shown here is derived from an EMBL/GenBank/DDBJ whole genome shotgun (WGS) entry which is preliminary data.</text>
</comment>
<evidence type="ECO:0000313" key="1">
    <source>
        <dbReference type="EMBL" id="KAI0060353.1"/>
    </source>
</evidence>
<proteinExistence type="predicted"/>
<accession>A0ACB8SWV8</accession>
<sequence>MPNLLLLPTEVVVMVLGSLNWDDLPNLKLTCRRLNHIIKDSVILQYRMGLAANGMLDCPDGELPMGSKLEILQRHHQAWRDLSGLEPFELPQPVGFSETGYIMALFSHGILVQTYARNRGPNSTICITRLPSKLRQVEYRRWYLHDEPLGLRYPDLTIDASHDLLLFVTSSADRSSHDIHVRSLSTGRPHPEGPVSAIIKIQHGTPFGAGTQTCGDYTGLMVYSEEGSMNHVSIWNWKTGVIQTESALPGQPSRFIAFCFLDDSHIFSAQCLFTPGNAELFQLGVYNFRTARHLYFALPASVANQPLEVQFLQNAAHHPQTSIPDHGPFETMSYASLLEPFSTSSVPRAKQTLLSPGASGERIVLASHAHEETLRLDVVEFLV</sequence>
<reference evidence="1" key="2">
    <citation type="journal article" date="2022" name="New Phytol.">
        <title>Evolutionary transition to the ectomycorrhizal habit in the genomes of a hyperdiverse lineage of mushroom-forming fungi.</title>
        <authorList>
            <person name="Looney B."/>
            <person name="Miyauchi S."/>
            <person name="Morin E."/>
            <person name="Drula E."/>
            <person name="Courty P.E."/>
            <person name="Kohler A."/>
            <person name="Kuo A."/>
            <person name="LaButti K."/>
            <person name="Pangilinan J."/>
            <person name="Lipzen A."/>
            <person name="Riley R."/>
            <person name="Andreopoulos W."/>
            <person name="He G."/>
            <person name="Johnson J."/>
            <person name="Nolan M."/>
            <person name="Tritt A."/>
            <person name="Barry K.W."/>
            <person name="Grigoriev I.V."/>
            <person name="Nagy L.G."/>
            <person name="Hibbett D."/>
            <person name="Henrissat B."/>
            <person name="Matheny P.B."/>
            <person name="Labbe J."/>
            <person name="Martin F.M."/>
        </authorList>
    </citation>
    <scope>NUCLEOTIDE SEQUENCE</scope>
    <source>
        <strain evidence="1">HHB10654</strain>
    </source>
</reference>
<dbReference type="Proteomes" id="UP000814140">
    <property type="component" value="Unassembled WGS sequence"/>
</dbReference>